<dbReference type="CDD" id="cd21933">
    <property type="entry name" value="TBK1_IKKE-like_C"/>
    <property type="match status" value="1"/>
</dbReference>
<dbReference type="Proteomes" id="UP000314294">
    <property type="component" value="Unassembled WGS sequence"/>
</dbReference>
<dbReference type="AlphaFoldDB" id="A0A4Z2HEI0"/>
<comment type="caution">
    <text evidence="1">The sequence shown here is derived from an EMBL/GenBank/DDBJ whole genome shotgun (WGS) entry which is preliminary data.</text>
</comment>
<proteinExistence type="predicted"/>
<reference evidence="1 2" key="1">
    <citation type="submission" date="2019-03" db="EMBL/GenBank/DDBJ databases">
        <title>First draft genome of Liparis tanakae, snailfish: a comprehensive survey of snailfish specific genes.</title>
        <authorList>
            <person name="Kim W."/>
            <person name="Song I."/>
            <person name="Jeong J.-H."/>
            <person name="Kim D."/>
            <person name="Kim S."/>
            <person name="Ryu S."/>
            <person name="Song J.Y."/>
            <person name="Lee S.K."/>
        </authorList>
    </citation>
    <scope>NUCLEOTIDE SEQUENCE [LARGE SCALE GENOMIC DNA]</scope>
    <source>
        <tissue evidence="1">Muscle</tissue>
    </source>
</reference>
<dbReference type="OrthoDB" id="10013850at2759"/>
<evidence type="ECO:0000313" key="1">
    <source>
        <dbReference type="EMBL" id="TNN63304.1"/>
    </source>
</evidence>
<dbReference type="EMBL" id="SRLO01000276">
    <property type="protein sequence ID" value="TNN63304.1"/>
    <property type="molecule type" value="Genomic_DNA"/>
</dbReference>
<accession>A0A4Z2HEI0</accession>
<gene>
    <name evidence="1" type="ORF">EYF80_026480</name>
</gene>
<protein>
    <submittedName>
        <fullName evidence="1">Uncharacterized protein</fullName>
    </submittedName>
</protein>
<name>A0A4Z2HEI0_9TELE</name>
<evidence type="ECO:0000313" key="2">
    <source>
        <dbReference type="Proteomes" id="UP000314294"/>
    </source>
</evidence>
<keyword evidence="2" id="KW-1185">Reference proteome</keyword>
<sequence>MCSVLLEMQTRLQDFSSFSTGLLADLEMSEQHQNKALDRILFTLQSKQKGQQPEIATRDKDQMVSRMHHLKEEMEILVRELQCNNSVIESLGTVSPAAALEPNLARPSTL</sequence>
<organism evidence="1 2">
    <name type="scientific">Liparis tanakae</name>
    <name type="common">Tanaka's snailfish</name>
    <dbReference type="NCBI Taxonomy" id="230148"/>
    <lineage>
        <taxon>Eukaryota</taxon>
        <taxon>Metazoa</taxon>
        <taxon>Chordata</taxon>
        <taxon>Craniata</taxon>
        <taxon>Vertebrata</taxon>
        <taxon>Euteleostomi</taxon>
        <taxon>Actinopterygii</taxon>
        <taxon>Neopterygii</taxon>
        <taxon>Teleostei</taxon>
        <taxon>Neoteleostei</taxon>
        <taxon>Acanthomorphata</taxon>
        <taxon>Eupercaria</taxon>
        <taxon>Perciformes</taxon>
        <taxon>Cottioidei</taxon>
        <taxon>Cottales</taxon>
        <taxon>Liparidae</taxon>
        <taxon>Liparis</taxon>
    </lineage>
</organism>